<sequence length="412" mass="45998">MEFRGQINKNDVVIEIDGADGMELDELIRDVINTKVVSDEIHRIAKESHPSRFTLSGQSDCLSQKTLAEVARATLDAAAVLLTSEDDDAPLPEHVAVDYIASELEDFHSFYYEDFFQDHMKSDLDTKSLFSFFTDVVFEDAGYSNRDIDNLEALDEIMQEKFAEALAEADDSSPLDLIRSHDEVEICYIPESGKYAIDDIQTSYNSVCSSSVDILPDENFARALAFFGWTADEFKAAVKEATGDDLAAQPLIEDFEDGDQRFVDYRFRQATELAEMWKNLETVNVRPVKLLNYDKLTEVLDNATYGGVPVFACRIKVEQLINHDWSKDMRITGGGEVGLHDFGNGSGHIVDWLGTELVLPPVPGDWRVTEGNSYGIDGVYGIVHSYHRVDIEAVEPQLDVEPEVPALAGPSM</sequence>
<dbReference type="Proteomes" id="UP000219068">
    <property type="component" value="Unassembled WGS sequence"/>
</dbReference>
<proteinExistence type="predicted"/>
<name>A0A285TSG1_9PROT</name>
<dbReference type="AlphaFoldDB" id="A0A285TSG1"/>
<reference evidence="1 2" key="1">
    <citation type="submission" date="2017-08" db="EMBL/GenBank/DDBJ databases">
        <authorList>
            <person name="de Groot N.N."/>
        </authorList>
    </citation>
    <scope>NUCLEOTIDE SEQUENCE [LARGE SCALE GENOMIC DNA]</scope>
    <source>
        <strain evidence="1 2">USBA 78</strain>
    </source>
</reference>
<gene>
    <name evidence="1" type="ORF">SAMN05428964_105116</name>
</gene>
<protein>
    <submittedName>
        <fullName evidence="1">Uncharacterized protein</fullName>
    </submittedName>
</protein>
<evidence type="ECO:0000313" key="1">
    <source>
        <dbReference type="EMBL" id="SOC26440.1"/>
    </source>
</evidence>
<evidence type="ECO:0000313" key="2">
    <source>
        <dbReference type="Proteomes" id="UP000219068"/>
    </source>
</evidence>
<accession>A0A285TSG1</accession>
<dbReference type="EMBL" id="OBMM01000005">
    <property type="protein sequence ID" value="SOC26440.1"/>
    <property type="molecule type" value="Genomic_DNA"/>
</dbReference>
<organism evidence="1 2">
    <name type="scientific">Thalassospira xiamenensis</name>
    <dbReference type="NCBI Taxonomy" id="220697"/>
    <lineage>
        <taxon>Bacteria</taxon>
        <taxon>Pseudomonadati</taxon>
        <taxon>Pseudomonadota</taxon>
        <taxon>Alphaproteobacteria</taxon>
        <taxon>Rhodospirillales</taxon>
        <taxon>Thalassospiraceae</taxon>
        <taxon>Thalassospira</taxon>
    </lineage>
</organism>
<dbReference type="RefSeq" id="WP_097052690.1">
    <property type="nucleotide sequence ID" value="NZ_OBMM01000005.1"/>
</dbReference>